<dbReference type="FunFam" id="3.40.50.720:FF:000084">
    <property type="entry name" value="Short-chain dehydrogenase reductase"/>
    <property type="match status" value="1"/>
</dbReference>
<evidence type="ECO:0000313" key="5">
    <source>
        <dbReference type="Proteomes" id="UP000037755"/>
    </source>
</evidence>
<evidence type="ECO:0000256" key="2">
    <source>
        <dbReference type="ARBA" id="ARBA00023002"/>
    </source>
</evidence>
<dbReference type="InterPro" id="IPR057326">
    <property type="entry name" value="KR_dom"/>
</dbReference>
<protein>
    <submittedName>
        <fullName evidence="4">Oxidoreductase</fullName>
    </submittedName>
</protein>
<dbReference type="InterPro" id="IPR020904">
    <property type="entry name" value="Sc_DH/Rdtase_CS"/>
</dbReference>
<organism evidence="4 5">
    <name type="scientific">Flavobacterium akiainvivens</name>
    <dbReference type="NCBI Taxonomy" id="1202724"/>
    <lineage>
        <taxon>Bacteria</taxon>
        <taxon>Pseudomonadati</taxon>
        <taxon>Bacteroidota</taxon>
        <taxon>Flavobacteriia</taxon>
        <taxon>Flavobacteriales</taxon>
        <taxon>Flavobacteriaceae</taxon>
        <taxon>Flavobacterium</taxon>
    </lineage>
</organism>
<dbReference type="OrthoDB" id="9803333at2"/>
<dbReference type="PATRIC" id="fig|1202724.3.peg.2024"/>
<reference evidence="4 5" key="1">
    <citation type="submission" date="2015-08" db="EMBL/GenBank/DDBJ databases">
        <title>Whole genome sequence of Flavobacterium akiainvivens IK-1T, from decaying Wikstroemia oahuensis, an endemic Hawaiian shrub.</title>
        <authorList>
            <person name="Wan X."/>
            <person name="Hou S."/>
            <person name="Saito J."/>
            <person name="Donachie S."/>
        </authorList>
    </citation>
    <scope>NUCLEOTIDE SEQUENCE [LARGE SCALE GENOMIC DNA]</scope>
    <source>
        <strain evidence="4 5">IK-1</strain>
    </source>
</reference>
<dbReference type="SMART" id="SM00822">
    <property type="entry name" value="PKS_KR"/>
    <property type="match status" value="1"/>
</dbReference>
<accession>A0A0M9VI52</accession>
<dbReference type="GO" id="GO:0016491">
    <property type="term" value="F:oxidoreductase activity"/>
    <property type="evidence" value="ECO:0007669"/>
    <property type="project" value="UniProtKB-KW"/>
</dbReference>
<keyword evidence="2" id="KW-0560">Oxidoreductase</keyword>
<dbReference type="PANTHER" id="PTHR43639:SF1">
    <property type="entry name" value="SHORT-CHAIN DEHYDROGENASE_REDUCTASE FAMILY PROTEIN"/>
    <property type="match status" value="1"/>
</dbReference>
<dbReference type="STRING" id="1202724.AM493_09755"/>
<dbReference type="RefSeq" id="WP_054407783.1">
    <property type="nucleotide sequence ID" value="NZ_FOYA01000001.1"/>
</dbReference>
<dbReference type="PRINTS" id="PR00081">
    <property type="entry name" value="GDHRDH"/>
</dbReference>
<dbReference type="AlphaFoldDB" id="A0A0M9VI52"/>
<comment type="similarity">
    <text evidence="1">Belongs to the short-chain dehydrogenases/reductases (SDR) family.</text>
</comment>
<dbReference type="InterPro" id="IPR002347">
    <property type="entry name" value="SDR_fam"/>
</dbReference>
<dbReference type="PANTHER" id="PTHR43639">
    <property type="entry name" value="OXIDOREDUCTASE, SHORT-CHAIN DEHYDROGENASE/REDUCTASE FAMILY (AFU_ORTHOLOGUE AFUA_5G02870)"/>
    <property type="match status" value="1"/>
</dbReference>
<evidence type="ECO:0000256" key="1">
    <source>
        <dbReference type="ARBA" id="ARBA00006484"/>
    </source>
</evidence>
<keyword evidence="5" id="KW-1185">Reference proteome</keyword>
<evidence type="ECO:0000259" key="3">
    <source>
        <dbReference type="SMART" id="SM00822"/>
    </source>
</evidence>
<feature type="domain" description="Ketoreductase" evidence="3">
    <location>
        <begin position="8"/>
        <end position="202"/>
    </location>
</feature>
<dbReference type="NCBIfam" id="NF005559">
    <property type="entry name" value="PRK07231.1"/>
    <property type="match status" value="1"/>
</dbReference>
<dbReference type="PRINTS" id="PR00080">
    <property type="entry name" value="SDRFAMILY"/>
</dbReference>
<gene>
    <name evidence="4" type="ORF">AM493_09755</name>
</gene>
<dbReference type="EMBL" id="LIYD01000005">
    <property type="protein sequence ID" value="KOS06286.1"/>
    <property type="molecule type" value="Genomic_DNA"/>
</dbReference>
<name>A0A0M9VI52_9FLAO</name>
<dbReference type="SUPFAM" id="SSF51735">
    <property type="entry name" value="NAD(P)-binding Rossmann-fold domains"/>
    <property type="match status" value="1"/>
</dbReference>
<dbReference type="Gene3D" id="3.40.50.720">
    <property type="entry name" value="NAD(P)-binding Rossmann-like Domain"/>
    <property type="match status" value="1"/>
</dbReference>
<dbReference type="Proteomes" id="UP000037755">
    <property type="component" value="Unassembled WGS sequence"/>
</dbReference>
<sequence>MSKKLEGKVAVVTGASKGIGVAIAKDLAAAGAKVAVNYASDKAGADKTVSEIQAAGGQAIAVKGSVAIAEDVASIFNETVAAYGKVDILVNNAGVYAFQPLEEITVDEYTRQFGINVLGPILTSKEALKYFPAEGGSIVNISSVVAVSPSPGAAVYSSTKGALDTLTRGLAAELAPKNIRVNTVSPGLTVTEGGDTLGIRGTEMERNIIAATPLARVGQPEDIAGAVTFLASDDAKWITGERINAAGGLR</sequence>
<comment type="caution">
    <text evidence="4">The sequence shown here is derived from an EMBL/GenBank/DDBJ whole genome shotgun (WGS) entry which is preliminary data.</text>
</comment>
<dbReference type="InterPro" id="IPR036291">
    <property type="entry name" value="NAD(P)-bd_dom_sf"/>
</dbReference>
<evidence type="ECO:0000313" key="4">
    <source>
        <dbReference type="EMBL" id="KOS06286.1"/>
    </source>
</evidence>
<dbReference type="Pfam" id="PF13561">
    <property type="entry name" value="adh_short_C2"/>
    <property type="match status" value="1"/>
</dbReference>
<dbReference type="PROSITE" id="PS00061">
    <property type="entry name" value="ADH_SHORT"/>
    <property type="match status" value="1"/>
</dbReference>
<proteinExistence type="inferred from homology"/>